<accession>A0A1H7GGE9</accession>
<keyword evidence="4 6" id="KW-1133">Transmembrane helix</keyword>
<feature type="transmembrane region" description="Helical" evidence="6">
    <location>
        <begin position="7"/>
        <end position="26"/>
    </location>
</feature>
<dbReference type="Gene3D" id="1.20.950.20">
    <property type="entry name" value="Transmembrane di-heme cytochromes, Chain C"/>
    <property type="match status" value="1"/>
</dbReference>
<dbReference type="GO" id="GO:0005886">
    <property type="term" value="C:plasma membrane"/>
    <property type="evidence" value="ECO:0007669"/>
    <property type="project" value="UniProtKB-SubCell"/>
</dbReference>
<feature type="domain" description="Cytochrome b561 bacterial/Ni-hydrogenase" evidence="7">
    <location>
        <begin position="5"/>
        <end position="179"/>
    </location>
</feature>
<name>A0A1H7GGE9_9GAMM</name>
<dbReference type="GO" id="GO:0022904">
    <property type="term" value="P:respiratory electron transport chain"/>
    <property type="evidence" value="ECO:0007669"/>
    <property type="project" value="InterPro"/>
</dbReference>
<feature type="transmembrane region" description="Helical" evidence="6">
    <location>
        <begin position="38"/>
        <end position="57"/>
    </location>
</feature>
<dbReference type="InterPro" id="IPR016174">
    <property type="entry name" value="Di-haem_cyt_TM"/>
</dbReference>
<proteinExistence type="predicted"/>
<comment type="subcellular location">
    <subcellularLocation>
        <location evidence="1">Cell membrane</location>
        <topology evidence="1">Multi-pass membrane protein</topology>
    </subcellularLocation>
</comment>
<evidence type="ECO:0000256" key="5">
    <source>
        <dbReference type="ARBA" id="ARBA00023136"/>
    </source>
</evidence>
<evidence type="ECO:0000256" key="3">
    <source>
        <dbReference type="ARBA" id="ARBA00022692"/>
    </source>
</evidence>
<evidence type="ECO:0000313" key="8">
    <source>
        <dbReference type="EMBL" id="SEK34845.1"/>
    </source>
</evidence>
<keyword evidence="3 6" id="KW-0812">Transmembrane</keyword>
<dbReference type="AlphaFoldDB" id="A0A1H7GGE9"/>
<dbReference type="PANTHER" id="PTHR30485:SF2">
    <property type="entry name" value="BLL0597 PROTEIN"/>
    <property type="match status" value="1"/>
</dbReference>
<dbReference type="Pfam" id="PF01292">
    <property type="entry name" value="Ni_hydr_CYTB"/>
    <property type="match status" value="1"/>
</dbReference>
<dbReference type="GO" id="GO:0020037">
    <property type="term" value="F:heme binding"/>
    <property type="evidence" value="ECO:0007669"/>
    <property type="project" value="TreeGrafter"/>
</dbReference>
<reference evidence="9" key="1">
    <citation type="submission" date="2016-10" db="EMBL/GenBank/DDBJ databases">
        <authorList>
            <person name="Varghese N."/>
            <person name="Submissions S."/>
        </authorList>
    </citation>
    <scope>NUCLEOTIDE SEQUENCE [LARGE SCALE GENOMIC DNA]</scope>
    <source>
        <strain evidence="9">CGMCC 1.9127</strain>
    </source>
</reference>
<evidence type="ECO:0000256" key="6">
    <source>
        <dbReference type="SAM" id="Phobius"/>
    </source>
</evidence>
<protein>
    <submittedName>
        <fullName evidence="8">Cytochrome b</fullName>
    </submittedName>
</protein>
<evidence type="ECO:0000313" key="9">
    <source>
        <dbReference type="Proteomes" id="UP000199297"/>
    </source>
</evidence>
<dbReference type="SUPFAM" id="SSF81342">
    <property type="entry name" value="Transmembrane di-heme cytochromes"/>
    <property type="match status" value="1"/>
</dbReference>
<sequence length="227" mass="25678">MHLIWDLPLRLFHWLLVLSIAASWYTSKQDNGLIDYHLLTGYFTLGLIVFRLLWGFFGTTHAKFRNFIPSFKKVSAYIRHFNSDAPEHYPGHNPLGSLMVFFMLAVILLQAVSGLFMNDEIFTSGPYSGAINGKLEAIFITIHRHGFDYILAAIALHVFAVLYYVSVKKQALISAIITGKKSAQVVNKKDSISRSKLGLAILISLLVAAFVYWLVVINAPVIEDYYY</sequence>
<feature type="transmembrane region" description="Helical" evidence="6">
    <location>
        <begin position="197"/>
        <end position="222"/>
    </location>
</feature>
<organism evidence="8 9">
    <name type="scientific">Colwellia chukchiensis</name>
    <dbReference type="NCBI Taxonomy" id="641665"/>
    <lineage>
        <taxon>Bacteria</taxon>
        <taxon>Pseudomonadati</taxon>
        <taxon>Pseudomonadota</taxon>
        <taxon>Gammaproteobacteria</taxon>
        <taxon>Alteromonadales</taxon>
        <taxon>Colwelliaceae</taxon>
        <taxon>Colwellia</taxon>
    </lineage>
</organism>
<dbReference type="InterPro" id="IPR011577">
    <property type="entry name" value="Cyt_b561_bac/Ni-Hgenase"/>
</dbReference>
<dbReference type="RefSeq" id="WP_085283009.1">
    <property type="nucleotide sequence ID" value="NZ_FOBI01000001.1"/>
</dbReference>
<dbReference type="Proteomes" id="UP000199297">
    <property type="component" value="Unassembled WGS sequence"/>
</dbReference>
<dbReference type="PANTHER" id="PTHR30485">
    <property type="entry name" value="NI/FE-HYDROGENASE 1 B-TYPE CYTOCHROME SUBUNIT"/>
    <property type="match status" value="1"/>
</dbReference>
<keyword evidence="5 6" id="KW-0472">Membrane</keyword>
<keyword evidence="2" id="KW-1003">Cell membrane</keyword>
<dbReference type="OrthoDB" id="196472at2"/>
<dbReference type="STRING" id="641665.GCA_002104455_00571"/>
<dbReference type="GO" id="GO:0009055">
    <property type="term" value="F:electron transfer activity"/>
    <property type="evidence" value="ECO:0007669"/>
    <property type="project" value="InterPro"/>
</dbReference>
<evidence type="ECO:0000256" key="2">
    <source>
        <dbReference type="ARBA" id="ARBA00022475"/>
    </source>
</evidence>
<dbReference type="EMBL" id="FOBI01000001">
    <property type="protein sequence ID" value="SEK34845.1"/>
    <property type="molecule type" value="Genomic_DNA"/>
</dbReference>
<keyword evidence="9" id="KW-1185">Reference proteome</keyword>
<feature type="transmembrane region" description="Helical" evidence="6">
    <location>
        <begin position="149"/>
        <end position="167"/>
    </location>
</feature>
<gene>
    <name evidence="8" type="ORF">SAMN05216262_101132</name>
</gene>
<dbReference type="InterPro" id="IPR051542">
    <property type="entry name" value="Hydrogenase_cytochrome"/>
</dbReference>
<evidence type="ECO:0000259" key="7">
    <source>
        <dbReference type="Pfam" id="PF01292"/>
    </source>
</evidence>
<evidence type="ECO:0000256" key="4">
    <source>
        <dbReference type="ARBA" id="ARBA00022989"/>
    </source>
</evidence>
<feature type="transmembrane region" description="Helical" evidence="6">
    <location>
        <begin position="98"/>
        <end position="117"/>
    </location>
</feature>
<evidence type="ECO:0000256" key="1">
    <source>
        <dbReference type="ARBA" id="ARBA00004651"/>
    </source>
</evidence>